<evidence type="ECO:0000313" key="1">
    <source>
        <dbReference type="EMBL" id="EFJ07584.1"/>
    </source>
</evidence>
<reference evidence="1 2" key="1">
    <citation type="journal article" date="2011" name="Science">
        <title>The Selaginella genome identifies genetic changes associated with the evolution of vascular plants.</title>
        <authorList>
            <person name="Banks J.A."/>
            <person name="Nishiyama T."/>
            <person name="Hasebe M."/>
            <person name="Bowman J.L."/>
            <person name="Gribskov M."/>
            <person name="dePamphilis C."/>
            <person name="Albert V.A."/>
            <person name="Aono N."/>
            <person name="Aoyama T."/>
            <person name="Ambrose B.A."/>
            <person name="Ashton N.W."/>
            <person name="Axtell M.J."/>
            <person name="Barker E."/>
            <person name="Barker M.S."/>
            <person name="Bennetzen J.L."/>
            <person name="Bonawitz N.D."/>
            <person name="Chapple C."/>
            <person name="Cheng C."/>
            <person name="Correa L.G."/>
            <person name="Dacre M."/>
            <person name="DeBarry J."/>
            <person name="Dreyer I."/>
            <person name="Elias M."/>
            <person name="Engstrom E.M."/>
            <person name="Estelle M."/>
            <person name="Feng L."/>
            <person name="Finet C."/>
            <person name="Floyd S.K."/>
            <person name="Frommer W.B."/>
            <person name="Fujita T."/>
            <person name="Gramzow L."/>
            <person name="Gutensohn M."/>
            <person name="Harholt J."/>
            <person name="Hattori M."/>
            <person name="Heyl A."/>
            <person name="Hirai T."/>
            <person name="Hiwatashi Y."/>
            <person name="Ishikawa M."/>
            <person name="Iwata M."/>
            <person name="Karol K.G."/>
            <person name="Koehler B."/>
            <person name="Kolukisaoglu U."/>
            <person name="Kubo M."/>
            <person name="Kurata T."/>
            <person name="Lalonde S."/>
            <person name="Li K."/>
            <person name="Li Y."/>
            <person name="Litt A."/>
            <person name="Lyons E."/>
            <person name="Manning G."/>
            <person name="Maruyama T."/>
            <person name="Michael T.P."/>
            <person name="Mikami K."/>
            <person name="Miyazaki S."/>
            <person name="Morinaga S."/>
            <person name="Murata T."/>
            <person name="Mueller-Roeber B."/>
            <person name="Nelson D.R."/>
            <person name="Obara M."/>
            <person name="Oguri Y."/>
            <person name="Olmstead R.G."/>
            <person name="Onodera N."/>
            <person name="Petersen B.L."/>
            <person name="Pils B."/>
            <person name="Prigge M."/>
            <person name="Rensing S.A."/>
            <person name="Riano-Pachon D.M."/>
            <person name="Roberts A.W."/>
            <person name="Sato Y."/>
            <person name="Scheller H.V."/>
            <person name="Schulz B."/>
            <person name="Schulz C."/>
            <person name="Shakirov E.V."/>
            <person name="Shibagaki N."/>
            <person name="Shinohara N."/>
            <person name="Shippen D.E."/>
            <person name="Soerensen I."/>
            <person name="Sotooka R."/>
            <person name="Sugimoto N."/>
            <person name="Sugita M."/>
            <person name="Sumikawa N."/>
            <person name="Tanurdzic M."/>
            <person name="Theissen G."/>
            <person name="Ulvskov P."/>
            <person name="Wakazuki S."/>
            <person name="Weng J.K."/>
            <person name="Willats W.W."/>
            <person name="Wipf D."/>
            <person name="Wolf P.G."/>
            <person name="Yang L."/>
            <person name="Zimmer A.D."/>
            <person name="Zhu Q."/>
            <person name="Mitros T."/>
            <person name="Hellsten U."/>
            <person name="Loque D."/>
            <person name="Otillar R."/>
            <person name="Salamov A."/>
            <person name="Schmutz J."/>
            <person name="Shapiro H."/>
            <person name="Lindquist E."/>
            <person name="Lucas S."/>
            <person name="Rokhsar D."/>
            <person name="Grigoriev I.V."/>
        </authorList>
    </citation>
    <scope>NUCLEOTIDE SEQUENCE [LARGE SCALE GENOMIC DNA]</scope>
</reference>
<sequence>MGDMLCLITVVAVAVLVCPLFLRRAPAFVAFAKAAGGASWPKTLGTVKCIVCSTSFRTHNQGGRVQLWCDPAGYLERHWGQGRAGRQPDLGQARPRSRGVRTDISNGPYMVTLLVNPPHWLPMPLRQTMASVVDELRGQGKEIDRPWKVEILGQVLQVASMLQVARYLWYFSTKAAASRLMFELFSRSDLILTSQAGA</sequence>
<dbReference type="Gramene" id="EFJ07584">
    <property type="protein sequence ID" value="EFJ07584"/>
    <property type="gene ID" value="SELMODRAFT_429617"/>
</dbReference>
<keyword evidence="2" id="KW-1185">Reference proteome</keyword>
<name>D8T6R7_SELML</name>
<accession>D8T6R7</accession>
<dbReference type="Proteomes" id="UP000001514">
    <property type="component" value="Unassembled WGS sequence"/>
</dbReference>
<gene>
    <name evidence="1" type="ORF">SELMODRAFT_429617</name>
</gene>
<dbReference type="InParanoid" id="D8T6R7"/>
<protein>
    <submittedName>
        <fullName evidence="1">Uncharacterized protein</fullName>
    </submittedName>
</protein>
<dbReference type="EMBL" id="GL377683">
    <property type="protein sequence ID" value="EFJ07584.1"/>
    <property type="molecule type" value="Genomic_DNA"/>
</dbReference>
<evidence type="ECO:0000313" key="2">
    <source>
        <dbReference type="Proteomes" id="UP000001514"/>
    </source>
</evidence>
<organism evidence="2">
    <name type="scientific">Selaginella moellendorffii</name>
    <name type="common">Spikemoss</name>
    <dbReference type="NCBI Taxonomy" id="88036"/>
    <lineage>
        <taxon>Eukaryota</taxon>
        <taxon>Viridiplantae</taxon>
        <taxon>Streptophyta</taxon>
        <taxon>Embryophyta</taxon>
        <taxon>Tracheophyta</taxon>
        <taxon>Lycopodiopsida</taxon>
        <taxon>Selaginellales</taxon>
        <taxon>Selaginellaceae</taxon>
        <taxon>Selaginella</taxon>
    </lineage>
</organism>
<dbReference type="KEGG" id="smo:SELMODRAFT_429617"/>
<dbReference type="HOGENOM" id="CLU_1380197_0_0_1"/>
<proteinExistence type="predicted"/>
<dbReference type="AlphaFoldDB" id="D8T6R7"/>